<dbReference type="Pfam" id="PF24570">
    <property type="entry name" value="BACK_BPM_SPOP"/>
    <property type="match status" value="1"/>
</dbReference>
<dbReference type="InterPro" id="IPR056423">
    <property type="entry name" value="BACK_BPM_SPOP"/>
</dbReference>
<dbReference type="SUPFAM" id="SSF54695">
    <property type="entry name" value="POZ domain"/>
    <property type="match status" value="1"/>
</dbReference>
<dbReference type="EMBL" id="JAUUTY010000005">
    <property type="protein sequence ID" value="KAK1630573.1"/>
    <property type="molecule type" value="Genomic_DNA"/>
</dbReference>
<comment type="similarity">
    <text evidence="2">Belongs to the Tdpoz family.</text>
</comment>
<dbReference type="InterPro" id="IPR002083">
    <property type="entry name" value="MATH/TRAF_dom"/>
</dbReference>
<feature type="domain" description="MATH" evidence="4">
    <location>
        <begin position="2"/>
        <end position="108"/>
    </location>
</feature>
<reference evidence="5" key="1">
    <citation type="submission" date="2023-07" db="EMBL/GenBank/DDBJ databases">
        <title>A chromosome-level genome assembly of Lolium multiflorum.</title>
        <authorList>
            <person name="Chen Y."/>
            <person name="Copetti D."/>
            <person name="Kolliker R."/>
            <person name="Studer B."/>
        </authorList>
    </citation>
    <scope>NUCLEOTIDE SEQUENCE</scope>
    <source>
        <strain evidence="5">02402/16</strain>
        <tissue evidence="5">Leaf</tissue>
    </source>
</reference>
<dbReference type="Gene3D" id="2.60.210.10">
    <property type="entry name" value="Apoptosis, Tumor Necrosis Factor Receptor Associated Protein 2, Chain A"/>
    <property type="match status" value="2"/>
</dbReference>
<dbReference type="GO" id="GO:0016567">
    <property type="term" value="P:protein ubiquitination"/>
    <property type="evidence" value="ECO:0007669"/>
    <property type="project" value="InterPro"/>
</dbReference>
<dbReference type="PANTHER" id="PTHR26379:SF518">
    <property type="entry name" value="BTB DOMAIN-CONTAINING PROTEIN"/>
    <property type="match status" value="1"/>
</dbReference>
<dbReference type="CDD" id="cd00121">
    <property type="entry name" value="MATH"/>
    <property type="match status" value="1"/>
</dbReference>
<accession>A0AAD8W2M7</accession>
<dbReference type="Proteomes" id="UP001231189">
    <property type="component" value="Unassembled WGS sequence"/>
</dbReference>
<dbReference type="PROSITE" id="PS50144">
    <property type="entry name" value="MATH"/>
    <property type="match status" value="1"/>
</dbReference>
<organism evidence="5 6">
    <name type="scientific">Lolium multiflorum</name>
    <name type="common">Italian ryegrass</name>
    <name type="synonym">Lolium perenne subsp. multiflorum</name>
    <dbReference type="NCBI Taxonomy" id="4521"/>
    <lineage>
        <taxon>Eukaryota</taxon>
        <taxon>Viridiplantae</taxon>
        <taxon>Streptophyta</taxon>
        <taxon>Embryophyta</taxon>
        <taxon>Tracheophyta</taxon>
        <taxon>Spermatophyta</taxon>
        <taxon>Magnoliopsida</taxon>
        <taxon>Liliopsida</taxon>
        <taxon>Poales</taxon>
        <taxon>Poaceae</taxon>
        <taxon>BOP clade</taxon>
        <taxon>Pooideae</taxon>
        <taxon>Poodae</taxon>
        <taxon>Poeae</taxon>
        <taxon>Poeae Chloroplast Group 2 (Poeae type)</taxon>
        <taxon>Loliodinae</taxon>
        <taxon>Loliinae</taxon>
        <taxon>Lolium</taxon>
    </lineage>
</organism>
<keyword evidence="6" id="KW-1185">Reference proteome</keyword>
<dbReference type="Gene3D" id="3.30.710.10">
    <property type="entry name" value="Potassium Channel Kv1.1, Chain A"/>
    <property type="match status" value="1"/>
</dbReference>
<proteinExistence type="inferred from homology"/>
<dbReference type="PROSITE" id="PS50097">
    <property type="entry name" value="BTB"/>
    <property type="match status" value="1"/>
</dbReference>
<evidence type="ECO:0000313" key="5">
    <source>
        <dbReference type="EMBL" id="KAK1630573.1"/>
    </source>
</evidence>
<dbReference type="Gene3D" id="1.25.40.420">
    <property type="match status" value="1"/>
</dbReference>
<sequence length="308" mass="33312">MSPAASAVATDAATLKALPNGHRLSSSPFTVGGHRWRIDCYPNGSYQESAGHVSIFLVLDEDVAGEPSPAGHNFAVKDPWGFTHFVKRGALEQSRHLKDDSFTIRCDLVVVNGYKVRVLVPPSDLNQHLGDLLRTGKGADVVFDAGGEKFAAHRCVLAARSPVFGAELFGGSTKLLGSTSDLVRIDGMEAQVFGALLYFVYTDSLPQMKQEEEATMYQHLLVAADTYGMERLKLICEDKLCKHIDVGTVANILALAEAHRCHVLRSACLAFLGRKANLTAVMASDGFEHLNASCPSLVKELLTMHSTT</sequence>
<dbReference type="PANTHER" id="PTHR26379">
    <property type="entry name" value="BTB/POZ AND MATH DOMAIN-CONTAINING PROTEIN 1"/>
    <property type="match status" value="1"/>
</dbReference>
<evidence type="ECO:0000256" key="2">
    <source>
        <dbReference type="ARBA" id="ARBA00010846"/>
    </source>
</evidence>
<dbReference type="Pfam" id="PF22486">
    <property type="entry name" value="MATH_2"/>
    <property type="match status" value="1"/>
</dbReference>
<comment type="pathway">
    <text evidence="1">Protein modification; protein ubiquitination.</text>
</comment>
<dbReference type="InterPro" id="IPR000210">
    <property type="entry name" value="BTB/POZ_dom"/>
</dbReference>
<evidence type="ECO:0000259" key="4">
    <source>
        <dbReference type="PROSITE" id="PS50144"/>
    </source>
</evidence>
<dbReference type="Pfam" id="PF00651">
    <property type="entry name" value="BTB"/>
    <property type="match status" value="1"/>
</dbReference>
<evidence type="ECO:0000313" key="6">
    <source>
        <dbReference type="Proteomes" id="UP001231189"/>
    </source>
</evidence>
<gene>
    <name evidence="5" type="ORF">QYE76_004888</name>
</gene>
<dbReference type="InterPro" id="IPR011333">
    <property type="entry name" value="SKP1/BTB/POZ_sf"/>
</dbReference>
<feature type="domain" description="BTB" evidence="3">
    <location>
        <begin position="139"/>
        <end position="209"/>
    </location>
</feature>
<name>A0AAD8W2M7_LOLMU</name>
<dbReference type="SUPFAM" id="SSF49599">
    <property type="entry name" value="TRAF domain-like"/>
    <property type="match status" value="1"/>
</dbReference>
<comment type="caution">
    <text evidence="5">The sequence shown here is derived from an EMBL/GenBank/DDBJ whole genome shotgun (WGS) entry which is preliminary data.</text>
</comment>
<dbReference type="SMART" id="SM00225">
    <property type="entry name" value="BTB"/>
    <property type="match status" value="1"/>
</dbReference>
<evidence type="ECO:0000256" key="1">
    <source>
        <dbReference type="ARBA" id="ARBA00004906"/>
    </source>
</evidence>
<dbReference type="InterPro" id="IPR045005">
    <property type="entry name" value="BPM1-6"/>
</dbReference>
<dbReference type="InterPro" id="IPR008974">
    <property type="entry name" value="TRAF-like"/>
</dbReference>
<protein>
    <submittedName>
        <fullName evidence="5">Uncharacterized protein</fullName>
    </submittedName>
</protein>
<evidence type="ECO:0000259" key="3">
    <source>
        <dbReference type="PROSITE" id="PS50097"/>
    </source>
</evidence>
<dbReference type="AlphaFoldDB" id="A0AAD8W2M7"/>